<dbReference type="NCBIfam" id="NF004680">
    <property type="entry name" value="PRK06019.1-6"/>
    <property type="match status" value="1"/>
</dbReference>
<feature type="binding site" evidence="4">
    <location>
        <begin position="272"/>
        <end position="273"/>
    </location>
    <ligand>
        <name>ATP</name>
        <dbReference type="ChEBI" id="CHEBI:30616"/>
    </ligand>
</feature>
<feature type="binding site" evidence="4">
    <location>
        <position position="189"/>
    </location>
    <ligand>
        <name>ATP</name>
        <dbReference type="ChEBI" id="CHEBI:30616"/>
    </ligand>
</feature>
<dbReference type="GO" id="GO:0046872">
    <property type="term" value="F:metal ion binding"/>
    <property type="evidence" value="ECO:0007669"/>
    <property type="project" value="InterPro"/>
</dbReference>
<comment type="function">
    <text evidence="5">Catalyzes the ATP-dependent conversion of 5-aminoimidazole ribonucleotide (AIR) and HCO(3)- to N5-carboxyaminoimidazole ribonucleotide (N5-CAIR).</text>
</comment>
<dbReference type="GO" id="GO:0006189">
    <property type="term" value="P:'de novo' IMP biosynthetic process"/>
    <property type="evidence" value="ECO:0007669"/>
    <property type="project" value="UniProtKB-UniRule"/>
</dbReference>
<keyword evidence="3 4" id="KW-0067">ATP-binding</keyword>
<comment type="pathway">
    <text evidence="4 5">Purine metabolism; IMP biosynthesis via de novo pathway; 5-amino-1-(5-phospho-D-ribosyl)imidazole-4-carboxylate from 5-amino-1-(5-phospho-D-ribosyl)imidazole (N5-CAIR route): step 1/2.</text>
</comment>
<accession>A0AAU8DKH4</accession>
<dbReference type="Pfam" id="PF02222">
    <property type="entry name" value="ATP-grasp"/>
    <property type="match status" value="1"/>
</dbReference>
<dbReference type="GO" id="GO:0005829">
    <property type="term" value="C:cytosol"/>
    <property type="evidence" value="ECO:0007669"/>
    <property type="project" value="TreeGrafter"/>
</dbReference>
<reference evidence="7" key="1">
    <citation type="submission" date="2024-05" db="EMBL/GenBank/DDBJ databases">
        <authorList>
            <person name="Cai S.Y."/>
            <person name="Jin L.M."/>
            <person name="Li H.R."/>
        </authorList>
    </citation>
    <scope>NUCLEOTIDE SEQUENCE</scope>
    <source>
        <strain evidence="7">A5-74</strain>
    </source>
</reference>
<dbReference type="InterPro" id="IPR016185">
    <property type="entry name" value="PreATP-grasp_dom_sf"/>
</dbReference>
<keyword evidence="4 5" id="KW-0436">Ligase</keyword>
<keyword evidence="1 4" id="KW-0547">Nucleotide-binding</keyword>
<dbReference type="PANTHER" id="PTHR11609">
    <property type="entry name" value="PURINE BIOSYNTHESIS PROTEIN 6/7, PUR6/7"/>
    <property type="match status" value="1"/>
</dbReference>
<dbReference type="Gene3D" id="3.30.1490.20">
    <property type="entry name" value="ATP-grasp fold, A domain"/>
    <property type="match status" value="1"/>
</dbReference>
<evidence type="ECO:0000256" key="4">
    <source>
        <dbReference type="HAMAP-Rule" id="MF_01928"/>
    </source>
</evidence>
<organism evidence="7">
    <name type="scientific">Nakamurella sp. A5-74</name>
    <dbReference type="NCBI Taxonomy" id="3158264"/>
    <lineage>
        <taxon>Bacteria</taxon>
        <taxon>Bacillati</taxon>
        <taxon>Actinomycetota</taxon>
        <taxon>Actinomycetes</taxon>
        <taxon>Nakamurellales</taxon>
        <taxon>Nakamurellaceae</taxon>
        <taxon>Nakamurella</taxon>
    </lineage>
</organism>
<evidence type="ECO:0000256" key="5">
    <source>
        <dbReference type="RuleBase" id="RU361200"/>
    </source>
</evidence>
<comment type="similarity">
    <text evidence="4 5">Belongs to the PurK/PurT family.</text>
</comment>
<dbReference type="NCBIfam" id="TIGR01161">
    <property type="entry name" value="purK"/>
    <property type="match status" value="1"/>
</dbReference>
<evidence type="ECO:0000256" key="3">
    <source>
        <dbReference type="ARBA" id="ARBA00022840"/>
    </source>
</evidence>
<feature type="binding site" evidence="4">
    <location>
        <begin position="181"/>
        <end position="184"/>
    </location>
    <ligand>
        <name>ATP</name>
        <dbReference type="ChEBI" id="CHEBI:30616"/>
    </ligand>
</feature>
<dbReference type="AlphaFoldDB" id="A0AAU8DKH4"/>
<gene>
    <name evidence="4 5" type="primary">purK</name>
    <name evidence="7" type="ORF">ABLG96_15695</name>
</gene>
<dbReference type="PANTHER" id="PTHR11609:SF5">
    <property type="entry name" value="PHOSPHORIBOSYLAMINOIMIDAZOLE CARBOXYLASE"/>
    <property type="match status" value="1"/>
</dbReference>
<feature type="domain" description="ATP-grasp" evidence="6">
    <location>
        <begin position="111"/>
        <end position="302"/>
    </location>
</feature>
<name>A0AAU8DKH4_9ACTN</name>
<dbReference type="GO" id="GO:0004638">
    <property type="term" value="F:phosphoribosylaminoimidazole carboxylase activity"/>
    <property type="evidence" value="ECO:0007669"/>
    <property type="project" value="InterPro"/>
</dbReference>
<dbReference type="SUPFAM" id="SSF52440">
    <property type="entry name" value="PreATP-grasp domain"/>
    <property type="match status" value="1"/>
</dbReference>
<dbReference type="InterPro" id="IPR003135">
    <property type="entry name" value="ATP-grasp_carboxylate-amine"/>
</dbReference>
<comment type="subunit">
    <text evidence="4 5">Homodimer.</text>
</comment>
<dbReference type="RefSeq" id="WP_353648278.1">
    <property type="nucleotide sequence ID" value="NZ_CP159218.1"/>
</dbReference>
<evidence type="ECO:0000256" key="2">
    <source>
        <dbReference type="ARBA" id="ARBA00022755"/>
    </source>
</evidence>
<comment type="function">
    <text evidence="4">Catalyzes the ATP-dependent conversion of 5-aminoimidazole ribonucleotide (AIR) and HCO(3)(-) to N5-carboxyaminoimidazole ribonucleotide (N5-CAIR).</text>
</comment>
<dbReference type="Gene3D" id="3.30.470.20">
    <property type="entry name" value="ATP-grasp fold, B domain"/>
    <property type="match status" value="1"/>
</dbReference>
<dbReference type="Pfam" id="PF17769">
    <property type="entry name" value="PurK_C"/>
    <property type="match status" value="1"/>
</dbReference>
<keyword evidence="2 4" id="KW-0658">Purine biosynthesis</keyword>
<comment type="caution">
    <text evidence="4">Lacks conserved residue(s) required for the propagation of feature annotation.</text>
</comment>
<feature type="binding site" evidence="4">
    <location>
        <position position="149"/>
    </location>
    <ligand>
        <name>ATP</name>
        <dbReference type="ChEBI" id="CHEBI:30616"/>
    </ligand>
</feature>
<evidence type="ECO:0000259" key="6">
    <source>
        <dbReference type="PROSITE" id="PS50975"/>
    </source>
</evidence>
<dbReference type="InterPro" id="IPR011054">
    <property type="entry name" value="Rudment_hybrid_motif"/>
</dbReference>
<dbReference type="GO" id="GO:0034028">
    <property type="term" value="F:5-(carboxyamino)imidazole ribonucleotide synthase activity"/>
    <property type="evidence" value="ECO:0007669"/>
    <property type="project" value="UniProtKB-UniRule"/>
</dbReference>
<protein>
    <recommendedName>
        <fullName evidence="4 5">N5-carboxyaminoimidazole ribonucleotide synthase</fullName>
        <shortName evidence="4 5">N5-CAIR synthase</shortName>
        <ecNumber evidence="4 5">6.3.4.18</ecNumber>
    </recommendedName>
    <alternativeName>
        <fullName evidence="4 5">5-(carboxyamino)imidazole ribonucleotide synthetase</fullName>
    </alternativeName>
</protein>
<dbReference type="InterPro" id="IPR013815">
    <property type="entry name" value="ATP_grasp_subdomain_1"/>
</dbReference>
<dbReference type="InterPro" id="IPR054350">
    <property type="entry name" value="PurT/PurK_preATP-grasp"/>
</dbReference>
<dbReference type="InterPro" id="IPR011761">
    <property type="entry name" value="ATP-grasp"/>
</dbReference>
<dbReference type="InterPro" id="IPR040686">
    <property type="entry name" value="PurK_C"/>
</dbReference>
<dbReference type="NCBIfam" id="NF004679">
    <property type="entry name" value="PRK06019.1-5"/>
    <property type="match status" value="1"/>
</dbReference>
<dbReference type="Gene3D" id="3.40.50.20">
    <property type="match status" value="1"/>
</dbReference>
<dbReference type="EMBL" id="CP159218">
    <property type="protein sequence ID" value="XCG62663.1"/>
    <property type="molecule type" value="Genomic_DNA"/>
</dbReference>
<proteinExistence type="inferred from homology"/>
<sequence>MDSRTGLPRVGMVGGGQLARMTHQAAIPLGQSLRVLAQHADDSAALVAPDVQLGGHTDLDALRRFAADCDVLTFDHEHVPGEHLRALQADGVLVHPGPDALQFAQDKALMRQRLQQLGLPVPAFRVVQGDPTEAIVEFRAACGDPVVVKTARGGYDGRGVWVVRAGESPQWPSSDIPWVLEEFVPLRRELAVVLARSPFGQAAIWPVVHTVQEDGICVEVIAPAPGLSDRMSAAASRLAATVAEQLDVVGVLAVELFEVEAGDAFPDGLVVNELAMRPHNSGHWTMDGSVTSQFEQHLRAVLDYPLGSTASRAEVTVMGNVLGGPDDGPGAGIGIDERIHHLSARYPQVKIHWYGKGIRPGRKLGHVNVCGDRLAADGSDSVPELRRIARLCADWLGSGVWTDGYEIHGGTTLPTHELQRDEESG</sequence>
<dbReference type="FunFam" id="3.40.50.20:FF:000025">
    <property type="entry name" value="N5-carboxyaminoimidazole ribonucleotide synthase"/>
    <property type="match status" value="1"/>
</dbReference>
<evidence type="ECO:0000313" key="7">
    <source>
        <dbReference type="EMBL" id="XCG62663.1"/>
    </source>
</evidence>
<dbReference type="GO" id="GO:0005524">
    <property type="term" value="F:ATP binding"/>
    <property type="evidence" value="ECO:0007669"/>
    <property type="project" value="UniProtKB-UniRule"/>
</dbReference>
<dbReference type="PROSITE" id="PS50975">
    <property type="entry name" value="ATP_GRASP"/>
    <property type="match status" value="1"/>
</dbReference>
<comment type="catalytic activity">
    <reaction evidence="4 5">
        <text>5-amino-1-(5-phospho-beta-D-ribosyl)imidazole + hydrogencarbonate + ATP = 5-carboxyamino-1-(5-phospho-D-ribosyl)imidazole + ADP + phosphate + 2 H(+)</text>
        <dbReference type="Rhea" id="RHEA:19317"/>
        <dbReference type="ChEBI" id="CHEBI:15378"/>
        <dbReference type="ChEBI" id="CHEBI:17544"/>
        <dbReference type="ChEBI" id="CHEBI:30616"/>
        <dbReference type="ChEBI" id="CHEBI:43474"/>
        <dbReference type="ChEBI" id="CHEBI:58730"/>
        <dbReference type="ChEBI" id="CHEBI:137981"/>
        <dbReference type="ChEBI" id="CHEBI:456216"/>
        <dbReference type="EC" id="6.3.4.18"/>
    </reaction>
</comment>
<dbReference type="InterPro" id="IPR005875">
    <property type="entry name" value="PurK"/>
</dbReference>
<dbReference type="HAMAP" id="MF_01928">
    <property type="entry name" value="PurK"/>
    <property type="match status" value="1"/>
</dbReference>
<dbReference type="EC" id="6.3.4.18" evidence="4 5"/>
<evidence type="ECO:0000256" key="1">
    <source>
        <dbReference type="ARBA" id="ARBA00022741"/>
    </source>
</evidence>
<dbReference type="Pfam" id="PF22660">
    <property type="entry name" value="RS_preATP-grasp-like"/>
    <property type="match status" value="1"/>
</dbReference>
<feature type="binding site" evidence="4">
    <location>
        <position position="107"/>
    </location>
    <ligand>
        <name>ATP</name>
        <dbReference type="ChEBI" id="CHEBI:30616"/>
    </ligand>
</feature>
<dbReference type="SUPFAM" id="SSF56059">
    <property type="entry name" value="Glutathione synthetase ATP-binding domain-like"/>
    <property type="match status" value="1"/>
</dbReference>
<dbReference type="SUPFAM" id="SSF51246">
    <property type="entry name" value="Rudiment single hybrid motif"/>
    <property type="match status" value="1"/>
</dbReference>